<proteinExistence type="predicted"/>
<feature type="region of interest" description="Disordered" evidence="1">
    <location>
        <begin position="776"/>
        <end position="801"/>
    </location>
</feature>
<feature type="region of interest" description="Disordered" evidence="1">
    <location>
        <begin position="665"/>
        <end position="760"/>
    </location>
</feature>
<feature type="compositionally biased region" description="Basic and acidic residues" evidence="1">
    <location>
        <begin position="449"/>
        <end position="462"/>
    </location>
</feature>
<organism evidence="2 3">
    <name type="scientific">Heterodermia speciosa</name>
    <dbReference type="NCBI Taxonomy" id="116794"/>
    <lineage>
        <taxon>Eukaryota</taxon>
        <taxon>Fungi</taxon>
        <taxon>Dikarya</taxon>
        <taxon>Ascomycota</taxon>
        <taxon>Pezizomycotina</taxon>
        <taxon>Lecanoromycetes</taxon>
        <taxon>OSLEUM clade</taxon>
        <taxon>Lecanoromycetidae</taxon>
        <taxon>Caliciales</taxon>
        <taxon>Physciaceae</taxon>
        <taxon>Heterodermia</taxon>
    </lineage>
</organism>
<name>A0A8H3IV58_9LECA</name>
<comment type="caution">
    <text evidence="2">The sequence shown here is derived from an EMBL/GenBank/DDBJ whole genome shotgun (WGS) entry which is preliminary data.</text>
</comment>
<feature type="compositionally biased region" description="Basic and acidic residues" evidence="1">
    <location>
        <begin position="583"/>
        <end position="592"/>
    </location>
</feature>
<feature type="compositionally biased region" description="Low complexity" evidence="1">
    <location>
        <begin position="91"/>
        <end position="110"/>
    </location>
</feature>
<dbReference type="EMBL" id="CAJPDS010000051">
    <property type="protein sequence ID" value="CAF9929360.1"/>
    <property type="molecule type" value="Genomic_DNA"/>
</dbReference>
<feature type="compositionally biased region" description="Basic and acidic residues" evidence="1">
    <location>
        <begin position="687"/>
        <end position="716"/>
    </location>
</feature>
<feature type="compositionally biased region" description="Polar residues" evidence="1">
    <location>
        <begin position="199"/>
        <end position="224"/>
    </location>
</feature>
<dbReference type="OrthoDB" id="3439035at2759"/>
<evidence type="ECO:0000313" key="3">
    <source>
        <dbReference type="Proteomes" id="UP000664521"/>
    </source>
</evidence>
<evidence type="ECO:0000313" key="2">
    <source>
        <dbReference type="EMBL" id="CAF9929360.1"/>
    </source>
</evidence>
<dbReference type="AlphaFoldDB" id="A0A8H3IV58"/>
<accession>A0A8H3IV58</accession>
<feature type="compositionally biased region" description="Basic and acidic residues" evidence="1">
    <location>
        <begin position="544"/>
        <end position="555"/>
    </location>
</feature>
<feature type="compositionally biased region" description="Basic and acidic residues" evidence="1">
    <location>
        <begin position="469"/>
        <end position="489"/>
    </location>
</feature>
<feature type="compositionally biased region" description="Polar residues" evidence="1">
    <location>
        <begin position="399"/>
        <end position="416"/>
    </location>
</feature>
<evidence type="ECO:0000256" key="1">
    <source>
        <dbReference type="SAM" id="MobiDB-lite"/>
    </source>
</evidence>
<feature type="region of interest" description="Disordered" evidence="1">
    <location>
        <begin position="1"/>
        <end position="261"/>
    </location>
</feature>
<reference evidence="2" key="1">
    <citation type="submission" date="2021-03" db="EMBL/GenBank/DDBJ databases">
        <authorList>
            <person name="Tagirdzhanova G."/>
        </authorList>
    </citation>
    <scope>NUCLEOTIDE SEQUENCE</scope>
</reference>
<feature type="region of interest" description="Disordered" evidence="1">
    <location>
        <begin position="308"/>
        <end position="629"/>
    </location>
</feature>
<protein>
    <submittedName>
        <fullName evidence="2">Uncharacterized protein</fullName>
    </submittedName>
</protein>
<feature type="compositionally biased region" description="Basic residues" evidence="1">
    <location>
        <begin position="59"/>
        <end position="69"/>
    </location>
</feature>
<feature type="compositionally biased region" description="Polar residues" evidence="1">
    <location>
        <begin position="531"/>
        <end position="543"/>
    </location>
</feature>
<feature type="compositionally biased region" description="Low complexity" evidence="1">
    <location>
        <begin position="149"/>
        <end position="166"/>
    </location>
</feature>
<dbReference type="Proteomes" id="UP000664521">
    <property type="component" value="Unassembled WGS sequence"/>
</dbReference>
<gene>
    <name evidence="2" type="ORF">HETSPECPRED_007353</name>
</gene>
<feature type="compositionally biased region" description="Basic and acidic residues" evidence="1">
    <location>
        <begin position="1"/>
        <end position="24"/>
    </location>
</feature>
<feature type="compositionally biased region" description="Polar residues" evidence="1">
    <location>
        <begin position="570"/>
        <end position="581"/>
    </location>
</feature>
<keyword evidence="3" id="KW-1185">Reference proteome</keyword>
<sequence>MAARRPDPLSRKRKDSISDLKRDQPPASRQLAPSHQPPDFFTESLNSSYIPSPSPVRSPPKRPNVRAKPRPPFGGGPGRSLAAAFKATATSSDENPRPTSSSSSKLPSPRHSLKPRPSQSDARPRSSPVNAPTADRAETRTPSPGRGRSISVASPVSSQHSQSSPPRGLAEAYQRIVDEESLADQESAADNMDAYGLDNTDSGFSHQLESPQSQHGDESPTSLRVSRKASREPTPVGDYSENKENTLHSSEGESGISSLDVTDQSLDSAISQYNKDARRINKAINSEVGIFSKARVGPKVGLTVENLRRNNSSAESLGSLHSRGSEPSLNYPKAWGRKSKPEKGWLSRINNKSGKLTGDVPKKQKADSPIIAESEKREWDEPIDEWIQAAAEGPIPSEENGSQVPLSEESTPTMGRNQLGWDADADFTARSLQVSDSPPIRIGSSTVGKVRDPEIDSLEKRAVTTSRLGELREKSSQDSLGRKSPEKPRSQHRSSSKSSRGEKKARFASEAYDGGDPIPDTPIVVYKKTTDSTGPTERSSSQRPSHDRQDSRDILQRLARASASPAPVQMNRQSADSNASHNPKRENDEQSVSRRRGPSPEPEAETATTSVEQDEIPVSSKTFARLKTPQVTGGWVENTVLEETPRNSMPSVNLKTPFVTGAWIDTPLPTGGRGPPMPTPNFEDEKDFILEGNEKRKLATSELLKKLSPKSEKEPLRNSSRPLPRSALESVLKSAKASLEPNGQGKPAITNSEDEDDPTLHLGESTIQSLEVFLGNDTEISSPPSPPTSEKDDEQSQTAEIQPYTRQLSRLSSLLPSMREARKKLTWLERSVASNHPSTVSKPEGECTEAGEFHDFIWPCERCGCSARSVSSKGPPRSLITFNFKEDMTTLEIPFPRLWRWRSGDWRPRFTWLGLVLFVGWSWWLAEGWMCDIYCHPRYAYSYSGYGVDINSPEPPFVLEKMLWRWLSVGTIVRPLYIMIRAIVRLAAEVVGWMVGFYSGGSAGEPQPSPMRQPVSTDPNIPRPVWGPDLSMMEDEYL</sequence>
<feature type="region of interest" description="Disordered" evidence="1">
    <location>
        <begin position="1003"/>
        <end position="1028"/>
    </location>
</feature>